<comment type="caution">
    <text evidence="2">The sequence shown here is derived from an EMBL/GenBank/DDBJ whole genome shotgun (WGS) entry which is preliminary data.</text>
</comment>
<dbReference type="Proteomes" id="UP001430584">
    <property type="component" value="Unassembled WGS sequence"/>
</dbReference>
<feature type="region of interest" description="Disordered" evidence="1">
    <location>
        <begin position="328"/>
        <end position="463"/>
    </location>
</feature>
<dbReference type="RefSeq" id="XP_066628581.1">
    <property type="nucleotide sequence ID" value="XM_066780635.1"/>
</dbReference>
<reference evidence="2 3" key="1">
    <citation type="submission" date="2024-02" db="EMBL/GenBank/DDBJ databases">
        <title>De novo assembly and annotation of 12 fungi associated with fruit tree decline syndrome in Ontario, Canada.</title>
        <authorList>
            <person name="Sulman M."/>
            <person name="Ellouze W."/>
            <person name="Ilyukhin E."/>
        </authorList>
    </citation>
    <scope>NUCLEOTIDE SEQUENCE [LARGE SCALE GENOMIC DNA]</scope>
    <source>
        <strain evidence="2 3">FDS-637</strain>
    </source>
</reference>
<evidence type="ECO:0000313" key="3">
    <source>
        <dbReference type="Proteomes" id="UP001430584"/>
    </source>
</evidence>
<proteinExistence type="predicted"/>
<feature type="region of interest" description="Disordered" evidence="1">
    <location>
        <begin position="294"/>
        <end position="316"/>
    </location>
</feature>
<organism evidence="2 3">
    <name type="scientific">Diplodia seriata</name>
    <dbReference type="NCBI Taxonomy" id="420778"/>
    <lineage>
        <taxon>Eukaryota</taxon>
        <taxon>Fungi</taxon>
        <taxon>Dikarya</taxon>
        <taxon>Ascomycota</taxon>
        <taxon>Pezizomycotina</taxon>
        <taxon>Dothideomycetes</taxon>
        <taxon>Dothideomycetes incertae sedis</taxon>
        <taxon>Botryosphaeriales</taxon>
        <taxon>Botryosphaeriaceae</taxon>
        <taxon>Diplodia</taxon>
    </lineage>
</organism>
<evidence type="ECO:0000256" key="1">
    <source>
        <dbReference type="SAM" id="MobiDB-lite"/>
    </source>
</evidence>
<dbReference type="GeneID" id="92013318"/>
<feature type="compositionally biased region" description="Low complexity" evidence="1">
    <location>
        <begin position="441"/>
        <end position="450"/>
    </location>
</feature>
<gene>
    <name evidence="2" type="ORF">SLS55_009233</name>
</gene>
<keyword evidence="3" id="KW-1185">Reference proteome</keyword>
<protein>
    <submittedName>
        <fullName evidence="2">Uncharacterized protein</fullName>
    </submittedName>
</protein>
<feature type="region of interest" description="Disordered" evidence="1">
    <location>
        <begin position="80"/>
        <end position="223"/>
    </location>
</feature>
<sequence>MASFTSNIPLLCSICPKQPKFSDVSHLLTHIASKGHLAHYYKLQIRAASEADARQQIDSYNTWYTEWGIEHLMSDRMNLKDKRRTRTRAASKSSMPHAAIVAQADRVEDARARQTPNPAQESLRRKAANAYVLDPRLTDQLVKDEPSPSQSPKFPDRPYPPPAFAPKQHAWPSPYSPSTASPGNAGLIEGSEVFTEKSEPYSRAATPPMTAPSTAPSFHADKDDDEIIDTTIVSEASRLKGIYWPGMDIFDSATPEMKRKRNQKKDVSVVEQLEYNSREVEATEHIWTPCGTLRKERPISGSVTDSSPAKFDASPSIDYQVRPPLLELVPNIRDSSRQQSRASTRIRRRSPRKRNDNDLILEDELDLQRAMGQDRVSEEQVTGPSRKRRRPAFEVLKQDDDEPFGRSTSMAMLTSEFNHPSQQEQLRSPTRPPPQRLDGTQQQSGQLQQQMDRVHQHIGQSQHHLGQTLLQQDCYHGLDFNPFGHGVNAVYPAYDNMAFQQQTPTYFESGVALMGQPFQAFQHQTELNGLLGPSFPNTNFWVNNNAFLASGTIGLDDAGPKAQPKAEDEHALSGPTTPQN</sequence>
<feature type="region of interest" description="Disordered" evidence="1">
    <location>
        <begin position="556"/>
        <end position="580"/>
    </location>
</feature>
<dbReference type="EMBL" id="JAJVCZ030000010">
    <property type="protein sequence ID" value="KAL0254710.1"/>
    <property type="molecule type" value="Genomic_DNA"/>
</dbReference>
<evidence type="ECO:0000313" key="2">
    <source>
        <dbReference type="EMBL" id="KAL0254710.1"/>
    </source>
</evidence>
<feature type="compositionally biased region" description="Polar residues" evidence="1">
    <location>
        <begin position="406"/>
        <end position="428"/>
    </location>
</feature>
<accession>A0ABR3C252</accession>
<name>A0ABR3C252_9PEZI</name>
<feature type="compositionally biased region" description="Low complexity" evidence="1">
    <location>
        <begin position="202"/>
        <end position="217"/>
    </location>
</feature>